<accession>A0A7L7L3M7</accession>
<feature type="coiled-coil region" evidence="9">
    <location>
        <begin position="269"/>
        <end position="319"/>
    </location>
</feature>
<dbReference type="InterPro" id="IPR032807">
    <property type="entry name" value="GNVR"/>
</dbReference>
<dbReference type="GO" id="GO:0005524">
    <property type="term" value="F:ATP binding"/>
    <property type="evidence" value="ECO:0007669"/>
    <property type="project" value="UniProtKB-KW"/>
</dbReference>
<reference evidence="13 14" key="1">
    <citation type="submission" date="2020-06" db="EMBL/GenBank/DDBJ databases">
        <authorList>
            <person name="Hwang Y.J."/>
        </authorList>
    </citation>
    <scope>NUCLEOTIDE SEQUENCE [LARGE SCALE GENOMIC DNA]</scope>
    <source>
        <strain evidence="13 14">KUDC8001</strain>
    </source>
</reference>
<feature type="domain" description="AAA" evidence="11">
    <location>
        <begin position="570"/>
        <end position="695"/>
    </location>
</feature>
<evidence type="ECO:0000256" key="8">
    <source>
        <dbReference type="ARBA" id="ARBA00051245"/>
    </source>
</evidence>
<dbReference type="RefSeq" id="WP_182414617.1">
    <property type="nucleotide sequence ID" value="NZ_CP055153.1"/>
</dbReference>
<organism evidence="13 14">
    <name type="scientific">Adhaeribacter radiodurans</name>
    <dbReference type="NCBI Taxonomy" id="2745197"/>
    <lineage>
        <taxon>Bacteria</taxon>
        <taxon>Pseudomonadati</taxon>
        <taxon>Bacteroidota</taxon>
        <taxon>Cytophagia</taxon>
        <taxon>Cytophagales</taxon>
        <taxon>Hymenobacteraceae</taxon>
        <taxon>Adhaeribacter</taxon>
    </lineage>
</organism>
<evidence type="ECO:0000256" key="2">
    <source>
        <dbReference type="ARBA" id="ARBA00011903"/>
    </source>
</evidence>
<feature type="transmembrane region" description="Helical" evidence="10">
    <location>
        <begin position="487"/>
        <end position="504"/>
    </location>
</feature>
<keyword evidence="5 13" id="KW-0418">Kinase</keyword>
<dbReference type="NCBIfam" id="TIGR01007">
    <property type="entry name" value="eps_fam"/>
    <property type="match status" value="1"/>
</dbReference>
<keyword evidence="10" id="KW-0812">Transmembrane</keyword>
<evidence type="ECO:0000256" key="4">
    <source>
        <dbReference type="ARBA" id="ARBA00022741"/>
    </source>
</evidence>
<dbReference type="CDD" id="cd05387">
    <property type="entry name" value="BY-kinase"/>
    <property type="match status" value="1"/>
</dbReference>
<dbReference type="Gene3D" id="3.40.50.300">
    <property type="entry name" value="P-loop containing nucleotide triphosphate hydrolases"/>
    <property type="match status" value="1"/>
</dbReference>
<evidence type="ECO:0000313" key="13">
    <source>
        <dbReference type="EMBL" id="QMU27422.1"/>
    </source>
</evidence>
<evidence type="ECO:0000256" key="6">
    <source>
        <dbReference type="ARBA" id="ARBA00022840"/>
    </source>
</evidence>
<dbReference type="InterPro" id="IPR050445">
    <property type="entry name" value="Bact_polysacc_biosynth/exp"/>
</dbReference>
<dbReference type="InterPro" id="IPR027417">
    <property type="entry name" value="P-loop_NTPase"/>
</dbReference>
<keyword evidence="7" id="KW-0829">Tyrosine-protein kinase</keyword>
<dbReference type="InterPro" id="IPR025669">
    <property type="entry name" value="AAA_dom"/>
</dbReference>
<dbReference type="Proteomes" id="UP000514509">
    <property type="component" value="Chromosome"/>
</dbReference>
<keyword evidence="10" id="KW-0472">Membrane</keyword>
<dbReference type="PANTHER" id="PTHR32309:SF13">
    <property type="entry name" value="FERRIC ENTEROBACTIN TRANSPORT PROTEIN FEPE"/>
    <property type="match status" value="1"/>
</dbReference>
<comment type="catalytic activity">
    <reaction evidence="8">
        <text>L-tyrosyl-[protein] + ATP = O-phospho-L-tyrosyl-[protein] + ADP + H(+)</text>
        <dbReference type="Rhea" id="RHEA:10596"/>
        <dbReference type="Rhea" id="RHEA-COMP:10136"/>
        <dbReference type="Rhea" id="RHEA-COMP:20101"/>
        <dbReference type="ChEBI" id="CHEBI:15378"/>
        <dbReference type="ChEBI" id="CHEBI:30616"/>
        <dbReference type="ChEBI" id="CHEBI:46858"/>
        <dbReference type="ChEBI" id="CHEBI:61978"/>
        <dbReference type="ChEBI" id="CHEBI:456216"/>
        <dbReference type="EC" id="2.7.10.2"/>
    </reaction>
</comment>
<gene>
    <name evidence="13" type="ORF">HUW48_04940</name>
</gene>
<keyword evidence="14" id="KW-1185">Reference proteome</keyword>
<evidence type="ECO:0000313" key="14">
    <source>
        <dbReference type="Proteomes" id="UP000514509"/>
    </source>
</evidence>
<name>A0A7L7L3M7_9BACT</name>
<dbReference type="KEGG" id="add:HUW48_04940"/>
<evidence type="ECO:0000256" key="9">
    <source>
        <dbReference type="SAM" id="Coils"/>
    </source>
</evidence>
<dbReference type="InterPro" id="IPR005702">
    <property type="entry name" value="Wzc-like_C"/>
</dbReference>
<evidence type="ECO:0000256" key="5">
    <source>
        <dbReference type="ARBA" id="ARBA00022777"/>
    </source>
</evidence>
<evidence type="ECO:0000256" key="7">
    <source>
        <dbReference type="ARBA" id="ARBA00023137"/>
    </source>
</evidence>
<comment type="similarity">
    <text evidence="1">Belongs to the CpsD/CapB family.</text>
</comment>
<sequence>MNSEKIESNYIKKVLFSYLNFWYLFVLGGVFGLIGAYISLRYTTPQYSITTTLLIKDDKNGQGLSESSAFSDLALMKSSKNIDNEIVVLQSNSLMQRVLYELDFQTSYFKKGRFLEQEIYGSELPIKIIINKLNDSAFNKSINIYIKNNNSFEIEDFQNRTVHKFGQRIQMPYGTFTVVATSTNSAPLVSEPIIARFQDIRILANIYAAKLNVSKYNTKASALVLSITDAVPQKGIDVINKLLQVYNKEEVDDKNIIASRTISFIDERLKYLTAELSNVEKDVEKYKRQNDLTNVSSQAEQYLVEASDYNKQVAELAIEQDVLESIENYLNQQNEKYQLVPSSLTIQDPTLVGLITRFNELQIEREQLIRINRSDNPLIQNINNQLANLRVNILENLKNIKKSKAITHRNLQLKSGQFSAKIQQVPVVERQLIEITRQQEIKQAIYLYLLQKREESALSLAATVSNGRIVDPPKFSGPVSPNATTTYLYYLLLGLILPFLGVYIKNVLNNKVQKLQEVQVLTSVPILGEIAHNKGGNSIVVKEKSRTPIAEMFRLILANLQFSNFGKESKVLLVTSSMSGEGKTFFSINLGISLASTAKKIIILSFDLRKPSLFPNLGLSEGKGLSNYLISDTLLIDDIIQPTVIMPNLFVIGSGTIPPNPYELMLSSRMGHLFQVLKANFDYIIVDTPPVGQVADAYNLAPFIDSTIYLIRYNYTFKEQINIINDIYLNKKLNQPMLVLNDAKVGDTYGYGYAYTEQKRQHSFLNRIRNIYS</sequence>
<dbReference type="EC" id="2.7.10.2" evidence="2"/>
<dbReference type="GO" id="GO:0005886">
    <property type="term" value="C:plasma membrane"/>
    <property type="evidence" value="ECO:0007669"/>
    <property type="project" value="TreeGrafter"/>
</dbReference>
<proteinExistence type="inferred from homology"/>
<evidence type="ECO:0000256" key="1">
    <source>
        <dbReference type="ARBA" id="ARBA00007316"/>
    </source>
</evidence>
<dbReference type="Pfam" id="PF13614">
    <property type="entry name" value="AAA_31"/>
    <property type="match status" value="1"/>
</dbReference>
<dbReference type="Pfam" id="PF13807">
    <property type="entry name" value="GNVR"/>
    <property type="match status" value="1"/>
</dbReference>
<feature type="transmembrane region" description="Helical" evidence="10">
    <location>
        <begin position="21"/>
        <end position="40"/>
    </location>
</feature>
<feature type="domain" description="Tyrosine-protein kinase G-rich" evidence="12">
    <location>
        <begin position="429"/>
        <end position="506"/>
    </location>
</feature>
<dbReference type="GO" id="GO:0004715">
    <property type="term" value="F:non-membrane spanning protein tyrosine kinase activity"/>
    <property type="evidence" value="ECO:0007669"/>
    <property type="project" value="UniProtKB-EC"/>
</dbReference>
<dbReference type="AlphaFoldDB" id="A0A7L7L3M7"/>
<reference evidence="13 14" key="2">
    <citation type="submission" date="2020-08" db="EMBL/GenBank/DDBJ databases">
        <title>Adhaeribacter dokdonensis sp. nov., isolated from the rhizosphere of Elymus tsukushiensis, a plant native to the Dokdo Islands, Republic of Korea.</title>
        <authorList>
            <person name="Ghim S.Y."/>
        </authorList>
    </citation>
    <scope>NUCLEOTIDE SEQUENCE [LARGE SCALE GENOMIC DNA]</scope>
    <source>
        <strain evidence="13 14">KUDC8001</strain>
    </source>
</reference>
<dbReference type="EMBL" id="CP055153">
    <property type="protein sequence ID" value="QMU27422.1"/>
    <property type="molecule type" value="Genomic_DNA"/>
</dbReference>
<evidence type="ECO:0000256" key="3">
    <source>
        <dbReference type="ARBA" id="ARBA00022679"/>
    </source>
</evidence>
<keyword evidence="10" id="KW-1133">Transmembrane helix</keyword>
<evidence type="ECO:0000256" key="10">
    <source>
        <dbReference type="SAM" id="Phobius"/>
    </source>
</evidence>
<dbReference type="SUPFAM" id="SSF52540">
    <property type="entry name" value="P-loop containing nucleoside triphosphate hydrolases"/>
    <property type="match status" value="1"/>
</dbReference>
<keyword evidence="4" id="KW-0547">Nucleotide-binding</keyword>
<keyword evidence="9" id="KW-0175">Coiled coil</keyword>
<keyword evidence="6" id="KW-0067">ATP-binding</keyword>
<protein>
    <recommendedName>
        <fullName evidence="2">non-specific protein-tyrosine kinase</fullName>
        <ecNumber evidence="2">2.7.10.2</ecNumber>
    </recommendedName>
</protein>
<keyword evidence="3 13" id="KW-0808">Transferase</keyword>
<dbReference type="PANTHER" id="PTHR32309">
    <property type="entry name" value="TYROSINE-PROTEIN KINASE"/>
    <property type="match status" value="1"/>
</dbReference>
<evidence type="ECO:0000259" key="12">
    <source>
        <dbReference type="Pfam" id="PF13807"/>
    </source>
</evidence>
<evidence type="ECO:0000259" key="11">
    <source>
        <dbReference type="Pfam" id="PF13614"/>
    </source>
</evidence>